<proteinExistence type="predicted"/>
<reference evidence="3" key="1">
    <citation type="journal article" date="2019" name="Int. J. Syst. Evol. Microbiol.">
        <title>The Global Catalogue of Microorganisms (GCM) 10K type strain sequencing project: providing services to taxonomists for standard genome sequencing and annotation.</title>
        <authorList>
            <consortium name="The Broad Institute Genomics Platform"/>
            <consortium name="The Broad Institute Genome Sequencing Center for Infectious Disease"/>
            <person name="Wu L."/>
            <person name="Ma J."/>
        </authorList>
    </citation>
    <scope>NUCLEOTIDE SEQUENCE [LARGE SCALE GENOMIC DNA]</scope>
    <source>
        <strain evidence="3">JCM 17440</strain>
    </source>
</reference>
<evidence type="ECO:0000256" key="1">
    <source>
        <dbReference type="SAM" id="Phobius"/>
    </source>
</evidence>
<keyword evidence="1" id="KW-0812">Transmembrane</keyword>
<protein>
    <submittedName>
        <fullName evidence="2">DoxX family membrane protein</fullName>
    </submittedName>
</protein>
<dbReference type="Proteomes" id="UP001501710">
    <property type="component" value="Unassembled WGS sequence"/>
</dbReference>
<keyword evidence="1" id="KW-1133">Transmembrane helix</keyword>
<name>A0ABP8CJU5_9ACTN</name>
<organism evidence="2 3">
    <name type="scientific">Actinomadura meridiana</name>
    <dbReference type="NCBI Taxonomy" id="559626"/>
    <lineage>
        <taxon>Bacteria</taxon>
        <taxon>Bacillati</taxon>
        <taxon>Actinomycetota</taxon>
        <taxon>Actinomycetes</taxon>
        <taxon>Streptosporangiales</taxon>
        <taxon>Thermomonosporaceae</taxon>
        <taxon>Actinomadura</taxon>
    </lineage>
</organism>
<evidence type="ECO:0000313" key="2">
    <source>
        <dbReference type="EMBL" id="GAA4239979.1"/>
    </source>
</evidence>
<sequence length="173" mass="18810">MSLDTRLRPSPSLAPAHPARYALAIGRILLGWIFLWAFVDKLFGLGKPTESGWLSGTSPSKGFLSHADGPFKEIFHSMAGQLWVDTLFMLGLGGLGVALTLGICLRVAAVGGTILLTMLWAASLWPDSNPFMDQHWIYAALLISAALADAGTTFGFGRTWARLPLVRRYPILR</sequence>
<feature type="transmembrane region" description="Helical" evidence="1">
    <location>
        <begin position="21"/>
        <end position="39"/>
    </location>
</feature>
<feature type="transmembrane region" description="Helical" evidence="1">
    <location>
        <begin position="137"/>
        <end position="157"/>
    </location>
</feature>
<keyword evidence="3" id="KW-1185">Reference proteome</keyword>
<accession>A0ABP8CJU5</accession>
<keyword evidence="1" id="KW-0472">Membrane</keyword>
<comment type="caution">
    <text evidence="2">The sequence shown here is derived from an EMBL/GenBank/DDBJ whole genome shotgun (WGS) entry which is preliminary data.</text>
</comment>
<feature type="transmembrane region" description="Helical" evidence="1">
    <location>
        <begin position="107"/>
        <end position="125"/>
    </location>
</feature>
<feature type="transmembrane region" description="Helical" evidence="1">
    <location>
        <begin position="82"/>
        <end position="100"/>
    </location>
</feature>
<dbReference type="RefSeq" id="WP_344904329.1">
    <property type="nucleotide sequence ID" value="NZ_BAABAS010000021.1"/>
</dbReference>
<dbReference type="EMBL" id="BAABAS010000021">
    <property type="protein sequence ID" value="GAA4239979.1"/>
    <property type="molecule type" value="Genomic_DNA"/>
</dbReference>
<gene>
    <name evidence="2" type="ORF">GCM10022254_62950</name>
</gene>
<evidence type="ECO:0000313" key="3">
    <source>
        <dbReference type="Proteomes" id="UP001501710"/>
    </source>
</evidence>